<evidence type="ECO:0000259" key="18">
    <source>
        <dbReference type="Pfam" id="PF02516"/>
    </source>
</evidence>
<dbReference type="Pfam" id="PF21436">
    <property type="entry name" value="STT3-PglB_core"/>
    <property type="match status" value="1"/>
</dbReference>
<dbReference type="InterPro" id="IPR048999">
    <property type="entry name" value="STT3-PglB_core"/>
</dbReference>
<evidence type="ECO:0000256" key="5">
    <source>
        <dbReference type="ARBA" id="ARBA00010810"/>
    </source>
</evidence>
<feature type="transmembrane region" description="Helical" evidence="17">
    <location>
        <begin position="240"/>
        <end position="263"/>
    </location>
</feature>
<dbReference type="InterPro" id="IPR003674">
    <property type="entry name" value="Oligo_trans_STT3"/>
</dbReference>
<keyword evidence="13 17" id="KW-0472">Membrane</keyword>
<evidence type="ECO:0000313" key="20">
    <source>
        <dbReference type="EMBL" id="CAE0825336.1"/>
    </source>
</evidence>
<accession>A0A7S4G4W8</accession>
<feature type="domain" description="STT3/PglB/AglB core" evidence="19">
    <location>
        <begin position="609"/>
        <end position="664"/>
    </location>
</feature>
<keyword evidence="9 17" id="KW-0812">Transmembrane</keyword>
<dbReference type="GO" id="GO:0016020">
    <property type="term" value="C:membrane"/>
    <property type="evidence" value="ECO:0007669"/>
    <property type="project" value="InterPro"/>
</dbReference>
<keyword evidence="14" id="KW-0464">Manganese</keyword>
<comment type="cofactor">
    <cofactor evidence="2">
        <name>Mg(2+)</name>
        <dbReference type="ChEBI" id="CHEBI:18420"/>
    </cofactor>
</comment>
<keyword evidence="12 17" id="KW-1133">Transmembrane helix</keyword>
<keyword evidence="8" id="KW-0808">Transferase</keyword>
<evidence type="ECO:0000256" key="6">
    <source>
        <dbReference type="ARBA" id="ARBA00012605"/>
    </source>
</evidence>
<dbReference type="GO" id="GO:0004579">
    <property type="term" value="F:dolichyl-diphosphooligosaccharide-protein glycotransferase activity"/>
    <property type="evidence" value="ECO:0007669"/>
    <property type="project" value="UniProtKB-EC"/>
</dbReference>
<comment type="pathway">
    <text evidence="4">Protein modification; protein glycosylation.</text>
</comment>
<proteinExistence type="inferred from homology"/>
<dbReference type="AlphaFoldDB" id="A0A7S4G4W8"/>
<protein>
    <recommendedName>
        <fullName evidence="6">dolichyl-diphosphooligosaccharide--protein glycotransferase</fullName>
        <ecNumber evidence="6">2.4.99.18</ecNumber>
    </recommendedName>
</protein>
<feature type="compositionally biased region" description="Basic and acidic residues" evidence="16">
    <location>
        <begin position="481"/>
        <end position="493"/>
    </location>
</feature>
<sequence>MALTKAYSIRLYSVKTYGPLIHEFDPWFNYRATEYLAEHGADRFFKWFDHMSWYPLGRPVGTTIYPGMQFTAVWIWETLKMVPKFKVKPPDYIRQSFPFVKNVLRFGPMSLNDVCVYIPAWFGSVATLGVFLLTHEASRSLSCATIAALVMSIIPAHLMRSIAGGYDNESIAVSAICFTFYLWVRSLRTKNSWPIAALAGLCYVYMVAAWGGYIFVINMIGVHAAALVPLRMFNSSTYKAYTLFFIIGTLGATRIPVVGWTPLKSLEQMGPLAVFIGYQLLEYCDAQLRKRKDVTWKEAAALRVKVFSTAFIAACVVVVLLWPTGYFGPLSSRIRGLFIKHTRTGNPLVDSVAEHQAASSGSYWQYLHYANGLSKLGFLLCFLKWTPARTFVIGYGLVASYFSLKMVRLLIICGPIASICTGIALGTLLDLCLAQIVELPWSLLTDAEDGEDGDKKEGDKTKEGPGSPVTPTSESKKKKKKDDDEPKAEEKKKGAQKGSKKKAASMANSDVLKAFEDIRDHYAQWWTFLNKTVLHRRTAPVRAMAAILVLAFVAQVGRRPAKDFIQHATSMAQGMSSPQIVFMSQGRYIVDDYKVAYEWLKTSTPEDARVMAWWDYGYQITGIGNRTSIADGNTWNHEHIATLARCLVLPEKRAYKIIRHLTDYMLVWAGGRGDDLAKSPHMCRIGTSVYPDISPNDPTCRQFGFHQDRTPTPMMAKSVVYKLCSHGKTPGVSVNPAYFKEVYTSKHGFVRIYKVMNVSQESKDWVANPENKVCDAPGSWYCSGQSPKPLAPLIKKRKDFAQLEDFNKGSKEKNAYSVHVEETLRRGGNL</sequence>
<evidence type="ECO:0000259" key="19">
    <source>
        <dbReference type="Pfam" id="PF21436"/>
    </source>
</evidence>
<evidence type="ECO:0000256" key="10">
    <source>
        <dbReference type="ARBA" id="ARBA00022723"/>
    </source>
</evidence>
<dbReference type="GO" id="GO:0012505">
    <property type="term" value="C:endomembrane system"/>
    <property type="evidence" value="ECO:0007669"/>
    <property type="project" value="UniProtKB-SubCell"/>
</dbReference>
<evidence type="ECO:0000256" key="15">
    <source>
        <dbReference type="ARBA" id="ARBA00048829"/>
    </source>
</evidence>
<feature type="transmembrane region" description="Helical" evidence="17">
    <location>
        <begin position="139"/>
        <end position="159"/>
    </location>
</feature>
<feature type="transmembrane region" description="Helical" evidence="17">
    <location>
        <begin position="376"/>
        <end position="397"/>
    </location>
</feature>
<dbReference type="PANTHER" id="PTHR13872">
    <property type="entry name" value="DOLICHYL-DIPHOSPHOOLIGOSACCHARIDE--PROTEIN GLYCOSYLTRANSFERASE SUBUNIT"/>
    <property type="match status" value="1"/>
</dbReference>
<keyword evidence="7" id="KW-0328">Glycosyltransferase</keyword>
<comment type="catalytic activity">
    <reaction evidence="15">
        <text>a di-trans,poly-cis-dolichyl diphosphooligosaccharide + L-asparaginyl-[protein] = N(4)-(oligosaccharide-(1-&gt;4)-N-acetyl-beta-D-glucosaminyl-(1-&gt;4)-N-acetyl-beta-D-glucosaminyl)-L-asparaginyl-[protein] + a di-trans,poly-cis-dolichyl diphosphate + H(+)</text>
        <dbReference type="Rhea" id="RHEA:22980"/>
        <dbReference type="Rhea" id="RHEA-COMP:12804"/>
        <dbReference type="Rhea" id="RHEA-COMP:12805"/>
        <dbReference type="Rhea" id="RHEA-COMP:19506"/>
        <dbReference type="Rhea" id="RHEA-COMP:19509"/>
        <dbReference type="ChEBI" id="CHEBI:15378"/>
        <dbReference type="ChEBI" id="CHEBI:50347"/>
        <dbReference type="ChEBI" id="CHEBI:57497"/>
        <dbReference type="ChEBI" id="CHEBI:57570"/>
        <dbReference type="ChEBI" id="CHEBI:132529"/>
        <dbReference type="EC" id="2.4.99.18"/>
    </reaction>
</comment>
<evidence type="ECO:0000256" key="3">
    <source>
        <dbReference type="ARBA" id="ARBA00004127"/>
    </source>
</evidence>
<dbReference type="GO" id="GO:0046872">
    <property type="term" value="F:metal ion binding"/>
    <property type="evidence" value="ECO:0007669"/>
    <property type="project" value="UniProtKB-KW"/>
</dbReference>
<dbReference type="Pfam" id="PF02516">
    <property type="entry name" value="STT3"/>
    <property type="match status" value="1"/>
</dbReference>
<name>A0A7S4G4W8_9EUGL</name>
<evidence type="ECO:0000256" key="12">
    <source>
        <dbReference type="ARBA" id="ARBA00022989"/>
    </source>
</evidence>
<evidence type="ECO:0000256" key="2">
    <source>
        <dbReference type="ARBA" id="ARBA00001946"/>
    </source>
</evidence>
<evidence type="ECO:0000256" key="1">
    <source>
        <dbReference type="ARBA" id="ARBA00001936"/>
    </source>
</evidence>
<evidence type="ECO:0000256" key="4">
    <source>
        <dbReference type="ARBA" id="ARBA00004922"/>
    </source>
</evidence>
<evidence type="ECO:0000256" key="17">
    <source>
        <dbReference type="SAM" id="Phobius"/>
    </source>
</evidence>
<evidence type="ECO:0000256" key="7">
    <source>
        <dbReference type="ARBA" id="ARBA00022676"/>
    </source>
</evidence>
<dbReference type="Gene3D" id="3.40.50.12610">
    <property type="match status" value="1"/>
</dbReference>
<feature type="transmembrane region" description="Helical" evidence="17">
    <location>
        <begin position="114"/>
        <end position="133"/>
    </location>
</feature>
<feature type="compositionally biased region" description="Basic residues" evidence="16">
    <location>
        <begin position="494"/>
        <end position="503"/>
    </location>
</feature>
<dbReference type="FunFam" id="3.40.50.12610:FF:000003">
    <property type="entry name" value="Oligosaccharyl transferase-like protein"/>
    <property type="match status" value="1"/>
</dbReference>
<comment type="cofactor">
    <cofactor evidence="1">
        <name>Mn(2+)</name>
        <dbReference type="ChEBI" id="CHEBI:29035"/>
    </cofactor>
</comment>
<comment type="subcellular location">
    <subcellularLocation>
        <location evidence="3">Endomembrane system</location>
        <topology evidence="3">Multi-pass membrane protein</topology>
    </subcellularLocation>
</comment>
<keyword evidence="10" id="KW-0479">Metal-binding</keyword>
<gene>
    <name evidence="20" type="ORF">EGYM00163_LOCUS36582</name>
</gene>
<feature type="transmembrane region" description="Helical" evidence="17">
    <location>
        <begin position="409"/>
        <end position="429"/>
    </location>
</feature>
<feature type="transmembrane region" description="Helical" evidence="17">
    <location>
        <begin position="166"/>
        <end position="184"/>
    </location>
</feature>
<evidence type="ECO:0000256" key="16">
    <source>
        <dbReference type="SAM" id="MobiDB-lite"/>
    </source>
</evidence>
<feature type="region of interest" description="Disordered" evidence="16">
    <location>
        <begin position="448"/>
        <end position="504"/>
    </location>
</feature>
<dbReference type="InterPro" id="IPR048307">
    <property type="entry name" value="STT3_N"/>
</dbReference>
<evidence type="ECO:0000256" key="11">
    <source>
        <dbReference type="ARBA" id="ARBA00022842"/>
    </source>
</evidence>
<feature type="domain" description="Oligosaccharyl transferase STT3 N-terminal" evidence="18">
    <location>
        <begin position="6"/>
        <end position="412"/>
    </location>
</feature>
<dbReference type="EC" id="2.4.99.18" evidence="6"/>
<dbReference type="PANTHER" id="PTHR13872:SF1">
    <property type="entry name" value="DOLICHYL-DIPHOSPHOOLIGOSACCHARIDE--PROTEIN GLYCOSYLTRANSFERASE SUBUNIT STT3B"/>
    <property type="match status" value="1"/>
</dbReference>
<reference evidence="20" key="1">
    <citation type="submission" date="2021-01" db="EMBL/GenBank/DDBJ databases">
        <authorList>
            <person name="Corre E."/>
            <person name="Pelletier E."/>
            <person name="Niang G."/>
            <person name="Scheremetjew M."/>
            <person name="Finn R."/>
            <person name="Kale V."/>
            <person name="Holt S."/>
            <person name="Cochrane G."/>
            <person name="Meng A."/>
            <person name="Brown T."/>
            <person name="Cohen L."/>
        </authorList>
    </citation>
    <scope>NUCLEOTIDE SEQUENCE</scope>
    <source>
        <strain evidence="20">CCMP1594</strain>
    </source>
</reference>
<evidence type="ECO:0000256" key="9">
    <source>
        <dbReference type="ARBA" id="ARBA00022692"/>
    </source>
</evidence>
<evidence type="ECO:0000256" key="8">
    <source>
        <dbReference type="ARBA" id="ARBA00022679"/>
    </source>
</evidence>
<evidence type="ECO:0000256" key="14">
    <source>
        <dbReference type="ARBA" id="ARBA00023211"/>
    </source>
</evidence>
<feature type="compositionally biased region" description="Basic and acidic residues" evidence="16">
    <location>
        <begin position="453"/>
        <end position="463"/>
    </location>
</feature>
<feature type="transmembrane region" description="Helical" evidence="17">
    <location>
        <begin position="300"/>
        <end position="322"/>
    </location>
</feature>
<feature type="transmembrane region" description="Helical" evidence="17">
    <location>
        <begin position="204"/>
        <end position="228"/>
    </location>
</feature>
<comment type="similarity">
    <text evidence="5">Belongs to the STT3 family.</text>
</comment>
<dbReference type="EMBL" id="HBJA01105889">
    <property type="protein sequence ID" value="CAE0825336.1"/>
    <property type="molecule type" value="Transcribed_RNA"/>
</dbReference>
<evidence type="ECO:0000256" key="13">
    <source>
        <dbReference type="ARBA" id="ARBA00023136"/>
    </source>
</evidence>
<organism evidence="20">
    <name type="scientific">Eutreptiella gymnastica</name>
    <dbReference type="NCBI Taxonomy" id="73025"/>
    <lineage>
        <taxon>Eukaryota</taxon>
        <taxon>Discoba</taxon>
        <taxon>Euglenozoa</taxon>
        <taxon>Euglenida</taxon>
        <taxon>Spirocuta</taxon>
        <taxon>Euglenophyceae</taxon>
        <taxon>Eutreptiales</taxon>
        <taxon>Eutreptiaceae</taxon>
        <taxon>Eutreptiella</taxon>
    </lineage>
</organism>
<keyword evidence="11" id="KW-0460">Magnesium</keyword>
<dbReference type="UniPathway" id="UPA00378"/>